<dbReference type="AlphaFoldDB" id="A0A929L343"/>
<dbReference type="EMBL" id="JADFFL010000007">
    <property type="protein sequence ID" value="MBE9663584.1"/>
    <property type="molecule type" value="Genomic_DNA"/>
</dbReference>
<dbReference type="Pfam" id="PF01103">
    <property type="entry name" value="Omp85"/>
    <property type="match status" value="1"/>
</dbReference>
<accession>A0A929L343</accession>
<keyword evidence="2" id="KW-0472">Membrane</keyword>
<evidence type="ECO:0000256" key="1">
    <source>
        <dbReference type="ARBA" id="ARBA00004370"/>
    </source>
</evidence>
<dbReference type="GO" id="GO:0019867">
    <property type="term" value="C:outer membrane"/>
    <property type="evidence" value="ECO:0007669"/>
    <property type="project" value="InterPro"/>
</dbReference>
<sequence>MILKKVCSLPQISKYSIATSALLLWAVAFCLDLNAQAPTDTTRRKDQFHDQVDFNDVKAALLGKETKPDTSSFSKLRKLLIPSMSVNPTSGFEVGLTLAALKVFGEPDSTSLSTGSLKISAATKGLAYIQYKHNIYFPENQWSLQGNWQVGRTQVLDYGIGTGRSSANGSDHYVNGQLVDDSYKLKYTSFRFRETAYKKIFDNFYGGLGLTSNIYTGIDEDSQGNIYSYHYRYNTDNEIPTQRYLANSFSFNLQYDTRDHPNQPYEGIYADMGVKSYKKAIGSTENSTQLTSEFRKYIGLSTSTPQHVLAFWYWGSYLLSGRLPYLELPGTTTDNDERTGRAYTVGRFKGYSFFYSEAEYRFPILDNKFISGVAFANVQSASNGAVKDRIKLFQHWEPGAGVGLRILYNKYTRSNICVDYGIGNYGAKGLFVSLNEAF</sequence>
<feature type="domain" description="Bacterial surface antigen (D15)" evidence="4">
    <location>
        <begin position="134"/>
        <end position="407"/>
    </location>
</feature>
<reference evidence="5" key="1">
    <citation type="submission" date="2020-10" db="EMBL/GenBank/DDBJ databases">
        <title>Mucilaginibacter mali sp. nov., isolated from rhizosphere soil of apple orchard.</title>
        <authorList>
            <person name="Lee J.-S."/>
            <person name="Kim H.S."/>
            <person name="Kim J.-S."/>
        </authorList>
    </citation>
    <scope>NUCLEOTIDE SEQUENCE</scope>
    <source>
        <strain evidence="5">KCTC 22746</strain>
    </source>
</reference>
<organism evidence="5 6">
    <name type="scientific">Mucilaginibacter myungsuensis</name>
    <dbReference type="NCBI Taxonomy" id="649104"/>
    <lineage>
        <taxon>Bacteria</taxon>
        <taxon>Pseudomonadati</taxon>
        <taxon>Bacteroidota</taxon>
        <taxon>Sphingobacteriia</taxon>
        <taxon>Sphingobacteriales</taxon>
        <taxon>Sphingobacteriaceae</taxon>
        <taxon>Mucilaginibacter</taxon>
    </lineage>
</organism>
<evidence type="ECO:0000259" key="4">
    <source>
        <dbReference type="Pfam" id="PF01103"/>
    </source>
</evidence>
<dbReference type="RefSeq" id="WP_194112824.1">
    <property type="nucleotide sequence ID" value="NZ_JADFFL010000007.1"/>
</dbReference>
<evidence type="ECO:0000256" key="2">
    <source>
        <dbReference type="ARBA" id="ARBA00023136"/>
    </source>
</evidence>
<keyword evidence="3" id="KW-0732">Signal</keyword>
<comment type="caution">
    <text evidence="5">The sequence shown here is derived from an EMBL/GenBank/DDBJ whole genome shotgun (WGS) entry which is preliminary data.</text>
</comment>
<feature type="signal peptide" evidence="3">
    <location>
        <begin position="1"/>
        <end position="37"/>
    </location>
</feature>
<evidence type="ECO:0000313" key="6">
    <source>
        <dbReference type="Proteomes" id="UP000622475"/>
    </source>
</evidence>
<feature type="chain" id="PRO_5037035746" evidence="3">
    <location>
        <begin position="38"/>
        <end position="438"/>
    </location>
</feature>
<keyword evidence="6" id="KW-1185">Reference proteome</keyword>
<proteinExistence type="predicted"/>
<gene>
    <name evidence="5" type="ORF">IRJ16_16975</name>
</gene>
<evidence type="ECO:0000256" key="3">
    <source>
        <dbReference type="SAM" id="SignalP"/>
    </source>
</evidence>
<name>A0A929L343_9SPHI</name>
<evidence type="ECO:0000313" key="5">
    <source>
        <dbReference type="EMBL" id="MBE9663584.1"/>
    </source>
</evidence>
<protein>
    <submittedName>
        <fullName evidence="5">BamA/TamA family outer membrane protein</fullName>
    </submittedName>
</protein>
<dbReference type="Proteomes" id="UP000622475">
    <property type="component" value="Unassembled WGS sequence"/>
</dbReference>
<dbReference type="Gene3D" id="2.40.160.50">
    <property type="entry name" value="membrane protein fhac: a member of the omp85/tpsb transporter family"/>
    <property type="match status" value="1"/>
</dbReference>
<dbReference type="InterPro" id="IPR000184">
    <property type="entry name" value="Bac_surfAg_D15"/>
</dbReference>
<comment type="subcellular location">
    <subcellularLocation>
        <location evidence="1">Membrane</location>
    </subcellularLocation>
</comment>